<dbReference type="InterPro" id="IPR013149">
    <property type="entry name" value="ADH-like_C"/>
</dbReference>
<evidence type="ECO:0000256" key="4">
    <source>
        <dbReference type="ARBA" id="ARBA00023002"/>
    </source>
</evidence>
<sequence length="339" mass="36202">MIRAWAAHEAGGKLTPFEYDPGPLPDDEVEIAVETCGLCHSDMSLVDDEWNISAYPLVPGHEIVGRIVEAGPAVKHLKVGDRVGVGWFAHSCLGCHTCMSGQHNLCADATGVASAKKGRFGGFAERVRAQGAWAIPIPDGVDAAKAGPLFCGGLTVFYPFVHYGIRPTDRVGIIGIGGLGHMALKFARAWGCEVTAFTSSPGKEEEAKSLGAHRVVNSRDKDALKAERGRFDMVLSTVNVPLEWARYVQALAPDGRLNFVGAATEPMGLAPIALMGGQAQLSATSVGTPAIAATMLEFCARHGIAPQTEHMKMSQINEAFDHLREGKARYRIVLENDFA</sequence>
<dbReference type="SUPFAM" id="SSF50129">
    <property type="entry name" value="GroES-like"/>
    <property type="match status" value="1"/>
</dbReference>
<dbReference type="SUPFAM" id="SSF51735">
    <property type="entry name" value="NAD(P)-binding Rossmann-fold domains"/>
    <property type="match status" value="1"/>
</dbReference>
<dbReference type="Pfam" id="PF00107">
    <property type="entry name" value="ADH_zinc_N"/>
    <property type="match status" value="1"/>
</dbReference>
<dbReference type="GO" id="GO:0016491">
    <property type="term" value="F:oxidoreductase activity"/>
    <property type="evidence" value="ECO:0007669"/>
    <property type="project" value="UniProtKB-KW"/>
</dbReference>
<dbReference type="InterPro" id="IPR047109">
    <property type="entry name" value="CAD-like"/>
</dbReference>
<dbReference type="InterPro" id="IPR036291">
    <property type="entry name" value="NAD(P)-bd_dom_sf"/>
</dbReference>
<organism evidence="7 8">
    <name type="scientific">Hyphobacterium vulgare</name>
    <dbReference type="NCBI Taxonomy" id="1736751"/>
    <lineage>
        <taxon>Bacteria</taxon>
        <taxon>Pseudomonadati</taxon>
        <taxon>Pseudomonadota</taxon>
        <taxon>Alphaproteobacteria</taxon>
        <taxon>Maricaulales</taxon>
        <taxon>Maricaulaceae</taxon>
        <taxon>Hyphobacterium</taxon>
    </lineage>
</organism>
<dbReference type="EC" id="1.1.-.-" evidence="7"/>
<dbReference type="InterPro" id="IPR020843">
    <property type="entry name" value="ER"/>
</dbReference>
<evidence type="ECO:0000256" key="1">
    <source>
        <dbReference type="ARBA" id="ARBA00001947"/>
    </source>
</evidence>
<dbReference type="PROSITE" id="PS00065">
    <property type="entry name" value="D_2_HYDROXYACID_DH_1"/>
    <property type="match status" value="1"/>
</dbReference>
<comment type="cofactor">
    <cofactor evidence="1 5">
        <name>Zn(2+)</name>
        <dbReference type="ChEBI" id="CHEBI:29105"/>
    </cofactor>
</comment>
<dbReference type="InterPro" id="IPR011032">
    <property type="entry name" value="GroES-like_sf"/>
</dbReference>
<comment type="similarity">
    <text evidence="5">Belongs to the zinc-containing alcohol dehydrogenase family.</text>
</comment>
<dbReference type="InterPro" id="IPR029752">
    <property type="entry name" value="D-isomer_DH_CS1"/>
</dbReference>
<evidence type="ECO:0000256" key="2">
    <source>
        <dbReference type="ARBA" id="ARBA00022723"/>
    </source>
</evidence>
<keyword evidence="4 7" id="KW-0560">Oxidoreductase</keyword>
<dbReference type="RefSeq" id="WP_343164209.1">
    <property type="nucleotide sequence ID" value="NZ_JBHRSV010000019.1"/>
</dbReference>
<dbReference type="PROSITE" id="PS00059">
    <property type="entry name" value="ADH_ZINC"/>
    <property type="match status" value="1"/>
</dbReference>
<evidence type="ECO:0000259" key="6">
    <source>
        <dbReference type="SMART" id="SM00829"/>
    </source>
</evidence>
<dbReference type="InterPro" id="IPR002328">
    <property type="entry name" value="ADH_Zn_CS"/>
</dbReference>
<gene>
    <name evidence="7" type="ORF">ACFOOR_09905</name>
</gene>
<dbReference type="EMBL" id="JBHRSV010000019">
    <property type="protein sequence ID" value="MFC2926416.1"/>
    <property type="molecule type" value="Genomic_DNA"/>
</dbReference>
<reference evidence="8" key="1">
    <citation type="journal article" date="2019" name="Int. J. Syst. Evol. Microbiol.">
        <title>The Global Catalogue of Microorganisms (GCM) 10K type strain sequencing project: providing services to taxonomists for standard genome sequencing and annotation.</title>
        <authorList>
            <consortium name="The Broad Institute Genomics Platform"/>
            <consortium name="The Broad Institute Genome Sequencing Center for Infectious Disease"/>
            <person name="Wu L."/>
            <person name="Ma J."/>
        </authorList>
    </citation>
    <scope>NUCLEOTIDE SEQUENCE [LARGE SCALE GENOMIC DNA]</scope>
    <source>
        <strain evidence="8">KCTC 52487</strain>
    </source>
</reference>
<keyword evidence="3 5" id="KW-0862">Zinc</keyword>
<proteinExistence type="inferred from homology"/>
<dbReference type="Gene3D" id="3.90.180.10">
    <property type="entry name" value="Medium-chain alcohol dehydrogenases, catalytic domain"/>
    <property type="match status" value="1"/>
</dbReference>
<keyword evidence="8" id="KW-1185">Reference proteome</keyword>
<evidence type="ECO:0000256" key="3">
    <source>
        <dbReference type="ARBA" id="ARBA00022833"/>
    </source>
</evidence>
<name>A0ABV6ZY41_9PROT</name>
<evidence type="ECO:0000313" key="7">
    <source>
        <dbReference type="EMBL" id="MFC2926416.1"/>
    </source>
</evidence>
<dbReference type="Pfam" id="PF08240">
    <property type="entry name" value="ADH_N"/>
    <property type="match status" value="1"/>
</dbReference>
<evidence type="ECO:0000256" key="5">
    <source>
        <dbReference type="RuleBase" id="RU361277"/>
    </source>
</evidence>
<feature type="domain" description="Enoyl reductase (ER)" evidence="6">
    <location>
        <begin position="11"/>
        <end position="334"/>
    </location>
</feature>
<dbReference type="Gene3D" id="3.40.50.720">
    <property type="entry name" value="NAD(P)-binding Rossmann-like Domain"/>
    <property type="match status" value="1"/>
</dbReference>
<protein>
    <submittedName>
        <fullName evidence="7">NAD(P)-dependent alcohol dehydrogenase</fullName>
        <ecNumber evidence="7">1.1.-.-</ecNumber>
    </submittedName>
</protein>
<keyword evidence="2 5" id="KW-0479">Metal-binding</keyword>
<accession>A0ABV6ZY41</accession>
<dbReference type="SMART" id="SM00829">
    <property type="entry name" value="PKS_ER"/>
    <property type="match status" value="1"/>
</dbReference>
<dbReference type="CDD" id="cd05283">
    <property type="entry name" value="CAD1"/>
    <property type="match status" value="1"/>
</dbReference>
<dbReference type="PANTHER" id="PTHR42683">
    <property type="entry name" value="ALDEHYDE REDUCTASE"/>
    <property type="match status" value="1"/>
</dbReference>
<comment type="caution">
    <text evidence="7">The sequence shown here is derived from an EMBL/GenBank/DDBJ whole genome shotgun (WGS) entry which is preliminary data.</text>
</comment>
<evidence type="ECO:0000313" key="8">
    <source>
        <dbReference type="Proteomes" id="UP001595379"/>
    </source>
</evidence>
<dbReference type="Proteomes" id="UP001595379">
    <property type="component" value="Unassembled WGS sequence"/>
</dbReference>
<dbReference type="InterPro" id="IPR013154">
    <property type="entry name" value="ADH-like_N"/>
</dbReference>